<evidence type="ECO:0000313" key="4">
    <source>
        <dbReference type="RefSeq" id="XP_019710942.1"/>
    </source>
</evidence>
<reference evidence="4" key="1">
    <citation type="submission" date="2025-08" db="UniProtKB">
        <authorList>
            <consortium name="RefSeq"/>
        </authorList>
    </citation>
    <scope>IDENTIFICATION</scope>
</reference>
<dbReference type="RefSeq" id="XP_019710942.1">
    <property type="nucleotide sequence ID" value="XM_019855383.1"/>
</dbReference>
<feature type="region of interest" description="Disordered" evidence="1">
    <location>
        <begin position="1"/>
        <end position="22"/>
    </location>
</feature>
<dbReference type="InParanoid" id="A0A6J0PS16"/>
<organism evidence="3 4">
    <name type="scientific">Elaeis guineensis var. tenera</name>
    <name type="common">Oil palm</name>
    <dbReference type="NCBI Taxonomy" id="51953"/>
    <lineage>
        <taxon>Eukaryota</taxon>
        <taxon>Viridiplantae</taxon>
        <taxon>Streptophyta</taxon>
        <taxon>Embryophyta</taxon>
        <taxon>Tracheophyta</taxon>
        <taxon>Spermatophyta</taxon>
        <taxon>Magnoliopsida</taxon>
        <taxon>Liliopsida</taxon>
        <taxon>Arecaceae</taxon>
        <taxon>Arecoideae</taxon>
        <taxon>Cocoseae</taxon>
        <taxon>Elaeidinae</taxon>
        <taxon>Elaeis</taxon>
    </lineage>
</organism>
<dbReference type="OrthoDB" id="785835at2759"/>
<protein>
    <submittedName>
        <fullName evidence="4">Uncharacterized protein LOC109506727</fullName>
    </submittedName>
</protein>
<sequence length="288" mass="33556">MTMLLTVKSDEESSDSSFVESDCDLTDDDELFDKNVDVHGEVGIGTKTSKIIDNASRGRIDDDSETDYKLSDELRNVDGSSKDDSMMRKRFSEFRAETNMQNPQFEVGMLFTSMAEFRQAVREYSIKNRYILRMVKNEKDKVRAICKEGCPWLIYASWITDKKTTQVKRYDSKHTCKKDFKNIYVTSSWLAKKYLDRFRIDPKLSLTVFGETVTTDLHATIARTKLYRAKRKALRLFEGNEVEQYAKLWDYAAKFKKSDSGSTLLIRCNNIVFKILYVCLDACKRRFF</sequence>
<evidence type="ECO:0000313" key="3">
    <source>
        <dbReference type="Proteomes" id="UP000504607"/>
    </source>
</evidence>
<feature type="domain" description="Transposase MuDR plant" evidence="2">
    <location>
        <begin position="104"/>
        <end position="167"/>
    </location>
</feature>
<dbReference type="InterPro" id="IPR004332">
    <property type="entry name" value="Transposase_MuDR"/>
</dbReference>
<gene>
    <name evidence="4" type="primary">LOC109506727</name>
</gene>
<proteinExistence type="predicted"/>
<accession>A0A6J0PS16</accession>
<dbReference type="Pfam" id="PF03108">
    <property type="entry name" value="DBD_Tnp_Mut"/>
    <property type="match status" value="1"/>
</dbReference>
<dbReference type="Proteomes" id="UP000504607">
    <property type="component" value="Chromosome 16"/>
</dbReference>
<dbReference type="PANTHER" id="PTHR31973:SF187">
    <property type="entry name" value="MUTATOR TRANSPOSASE MUDRA PROTEIN"/>
    <property type="match status" value="1"/>
</dbReference>
<dbReference type="AlphaFoldDB" id="A0A6J0PS16"/>
<keyword evidence="3" id="KW-1185">Reference proteome</keyword>
<name>A0A6J0PS16_ELAGV</name>
<dbReference type="PANTHER" id="PTHR31973">
    <property type="entry name" value="POLYPROTEIN, PUTATIVE-RELATED"/>
    <property type="match status" value="1"/>
</dbReference>
<evidence type="ECO:0000259" key="2">
    <source>
        <dbReference type="Pfam" id="PF03108"/>
    </source>
</evidence>
<evidence type="ECO:0000256" key="1">
    <source>
        <dbReference type="SAM" id="MobiDB-lite"/>
    </source>
</evidence>